<keyword evidence="1" id="KW-1133">Transmembrane helix</keyword>
<evidence type="ECO:0000313" key="2">
    <source>
        <dbReference type="EMBL" id="MCR2806518.1"/>
    </source>
</evidence>
<reference evidence="2" key="1">
    <citation type="submission" date="2022-08" db="EMBL/GenBank/DDBJ databases">
        <title>The genomic sequence of strain Paenibacillus sp. SCIV0701.</title>
        <authorList>
            <person name="Zhao H."/>
        </authorList>
    </citation>
    <scope>NUCLEOTIDE SEQUENCE</scope>
    <source>
        <strain evidence="2">SCIV0701</strain>
    </source>
</reference>
<protein>
    <recommendedName>
        <fullName evidence="4">Fimbrial assembly protein</fullName>
    </recommendedName>
</protein>
<dbReference type="RefSeq" id="WP_257450028.1">
    <property type="nucleotide sequence ID" value="NZ_JANIPJ010000017.1"/>
</dbReference>
<evidence type="ECO:0008006" key="4">
    <source>
        <dbReference type="Google" id="ProtNLM"/>
    </source>
</evidence>
<dbReference type="AlphaFoldDB" id="A0A9X2MQQ6"/>
<gene>
    <name evidence="2" type="ORF">NQZ67_21790</name>
</gene>
<keyword evidence="3" id="KW-1185">Reference proteome</keyword>
<sequence length="201" mass="22614">MKSINLLPPTTVKRAGRALIIVLIAAFIVTMGAQLYGYLRWNSQTELMKIKLQQIIIEAERVRDEGIPRSEYDAYQQALNLLNQLQSTRKDWMPYLEAVVSPIGKDVRVKSIALSNESSISLEMDFPTFETSLAYVKALESDPVLKNIRLKSYSKQIDEETESQTGSDGQSTVKQVNKEIFKVIINMELTEQKGAEANGAK</sequence>
<evidence type="ECO:0000256" key="1">
    <source>
        <dbReference type="SAM" id="Phobius"/>
    </source>
</evidence>
<proteinExistence type="predicted"/>
<accession>A0A9X2MQQ6</accession>
<keyword evidence="1" id="KW-0472">Membrane</keyword>
<keyword evidence="1" id="KW-0812">Transmembrane</keyword>
<dbReference type="EMBL" id="JANIPJ010000017">
    <property type="protein sequence ID" value="MCR2806518.1"/>
    <property type="molecule type" value="Genomic_DNA"/>
</dbReference>
<dbReference type="Proteomes" id="UP001141950">
    <property type="component" value="Unassembled WGS sequence"/>
</dbReference>
<organism evidence="2 3">
    <name type="scientific">Paenibacillus soyae</name>
    <dbReference type="NCBI Taxonomy" id="2969249"/>
    <lineage>
        <taxon>Bacteria</taxon>
        <taxon>Bacillati</taxon>
        <taxon>Bacillota</taxon>
        <taxon>Bacilli</taxon>
        <taxon>Bacillales</taxon>
        <taxon>Paenibacillaceae</taxon>
        <taxon>Paenibacillus</taxon>
    </lineage>
</organism>
<name>A0A9X2MQQ6_9BACL</name>
<feature type="transmembrane region" description="Helical" evidence="1">
    <location>
        <begin position="20"/>
        <end position="39"/>
    </location>
</feature>
<comment type="caution">
    <text evidence="2">The sequence shown here is derived from an EMBL/GenBank/DDBJ whole genome shotgun (WGS) entry which is preliminary data.</text>
</comment>
<evidence type="ECO:0000313" key="3">
    <source>
        <dbReference type="Proteomes" id="UP001141950"/>
    </source>
</evidence>